<dbReference type="InterPro" id="IPR043777">
    <property type="entry name" value="DUF5719"/>
</dbReference>
<feature type="non-terminal residue" evidence="1">
    <location>
        <position position="1"/>
    </location>
</feature>
<keyword evidence="2" id="KW-1185">Reference proteome</keyword>
<gene>
    <name evidence="1" type="ORF">N864_14760</name>
</gene>
<sequence length="441" mass="43780">AAVTDTSLVCPGPERVGAKGLRDVAGDTSVTAAAAPTSALGDVVVPGAGRIEIGPAAGGRPLRTTSDRAATATAPVSQAVSVVVRAVDSLAPGAVATQAWLHRGDDDRGLATAACTLPASDLWLVGGGDGPSRTERLVLTNPGANTISVDFTVLGSKGTIEGTGHGISIPPRSRSVLSLDTLAPDVASPVVHVVASGGQVSGVLSDAWIDGATGRGIDDAAPAAQPGRDLVVAGIDKAGAASVRIGNPGQEEALVQVRVLTDKGPVQPDALRAVRVPAGSSLDVPLDVPDGALGAHLLADQPVVAGAWVERRVATGADRMGDFGWAGATPAVERLAGVALPSVVPGGSYRLLLATGATEAAVTVTTTGPGGQTREVTVPADASLALDLGQAKAVWVQPRSGPVHAAVSISGLVDKVPVFSLLPLPEAPVTAVTVPVRQIGN</sequence>
<proteinExistence type="predicted"/>
<organism evidence="1 2">
    <name type="scientific">Intrasporangium chromatireducens Q5-1</name>
    <dbReference type="NCBI Taxonomy" id="584657"/>
    <lineage>
        <taxon>Bacteria</taxon>
        <taxon>Bacillati</taxon>
        <taxon>Actinomycetota</taxon>
        <taxon>Actinomycetes</taxon>
        <taxon>Micrococcales</taxon>
        <taxon>Intrasporangiaceae</taxon>
        <taxon>Intrasporangium</taxon>
    </lineage>
</organism>
<reference evidence="2" key="1">
    <citation type="submission" date="2013-08" db="EMBL/GenBank/DDBJ databases">
        <title>Intrasporangium oryzae NRRL B-24470.</title>
        <authorList>
            <person name="Liu H."/>
            <person name="Wang G."/>
        </authorList>
    </citation>
    <scope>NUCLEOTIDE SEQUENCE [LARGE SCALE GENOMIC DNA]</scope>
    <source>
        <strain evidence="2">Q5-1</strain>
    </source>
</reference>
<dbReference type="EMBL" id="AWQS01000294">
    <property type="protein sequence ID" value="EWT04235.1"/>
    <property type="molecule type" value="Genomic_DNA"/>
</dbReference>
<evidence type="ECO:0000313" key="1">
    <source>
        <dbReference type="EMBL" id="EWT04235.1"/>
    </source>
</evidence>
<dbReference type="AlphaFoldDB" id="W9GDT2"/>
<evidence type="ECO:0000313" key="2">
    <source>
        <dbReference type="Proteomes" id="UP000019494"/>
    </source>
</evidence>
<name>W9GDT2_9MICO</name>
<dbReference type="Proteomes" id="UP000019494">
    <property type="component" value="Unassembled WGS sequence"/>
</dbReference>
<comment type="caution">
    <text evidence="1">The sequence shown here is derived from an EMBL/GenBank/DDBJ whole genome shotgun (WGS) entry which is preliminary data.</text>
</comment>
<dbReference type="Pfam" id="PF18986">
    <property type="entry name" value="DUF5719"/>
    <property type="match status" value="1"/>
</dbReference>
<dbReference type="OrthoDB" id="5141713at2"/>
<protein>
    <submittedName>
        <fullName evidence="1">Uncharacterized protein</fullName>
    </submittedName>
</protein>
<dbReference type="RefSeq" id="WP_034721395.1">
    <property type="nucleotide sequence ID" value="NZ_AWQS01000294.1"/>
</dbReference>
<accession>W9GDT2</accession>